<dbReference type="Gene3D" id="1.10.10.10">
    <property type="entry name" value="Winged helix-like DNA-binding domain superfamily/Winged helix DNA-binding domain"/>
    <property type="match status" value="1"/>
</dbReference>
<dbReference type="OrthoDB" id="439993at2759"/>
<dbReference type="SUPFAM" id="SSF46785">
    <property type="entry name" value="Winged helix' DNA-binding domain"/>
    <property type="match status" value="1"/>
</dbReference>
<feature type="region of interest" description="Disordered" evidence="5">
    <location>
        <begin position="294"/>
        <end position="389"/>
    </location>
</feature>
<feature type="compositionally biased region" description="Basic and acidic residues" evidence="5">
    <location>
        <begin position="315"/>
        <end position="348"/>
    </location>
</feature>
<feature type="compositionally biased region" description="Gly residues" evidence="5">
    <location>
        <begin position="301"/>
        <end position="313"/>
    </location>
</feature>
<feature type="domain" description="RRM" evidence="6">
    <location>
        <begin position="203"/>
        <end position="282"/>
    </location>
</feature>
<dbReference type="AlphaFoldDB" id="A0A3A2ZG99"/>
<evidence type="ECO:0000256" key="1">
    <source>
        <dbReference type="ARBA" id="ARBA00004123"/>
    </source>
</evidence>
<organism evidence="8 9">
    <name type="scientific">Aspergillus sclerotialis</name>
    <dbReference type="NCBI Taxonomy" id="2070753"/>
    <lineage>
        <taxon>Eukaryota</taxon>
        <taxon>Fungi</taxon>
        <taxon>Dikarya</taxon>
        <taxon>Ascomycota</taxon>
        <taxon>Pezizomycotina</taxon>
        <taxon>Eurotiomycetes</taxon>
        <taxon>Eurotiomycetidae</taxon>
        <taxon>Eurotiales</taxon>
        <taxon>Aspergillaceae</taxon>
        <taxon>Aspergillus</taxon>
        <taxon>Aspergillus subgen. Polypaecilum</taxon>
    </lineage>
</organism>
<evidence type="ECO:0000259" key="6">
    <source>
        <dbReference type="PROSITE" id="PS50102"/>
    </source>
</evidence>
<dbReference type="STRING" id="2070753.A0A3A2ZG99"/>
<dbReference type="Proteomes" id="UP000266188">
    <property type="component" value="Unassembled WGS sequence"/>
</dbReference>
<dbReference type="SMART" id="SM00715">
    <property type="entry name" value="LA"/>
    <property type="match status" value="1"/>
</dbReference>
<evidence type="ECO:0000256" key="5">
    <source>
        <dbReference type="SAM" id="MobiDB-lite"/>
    </source>
</evidence>
<proteinExistence type="predicted"/>
<dbReference type="Pfam" id="PF00076">
    <property type="entry name" value="RRM_1"/>
    <property type="match status" value="1"/>
</dbReference>
<keyword evidence="9" id="KW-1185">Reference proteome</keyword>
<gene>
    <name evidence="8" type="ORF">PHISCL_06016</name>
</gene>
<dbReference type="InterPro" id="IPR036388">
    <property type="entry name" value="WH-like_DNA-bd_sf"/>
</dbReference>
<dbReference type="GO" id="GO:1990904">
    <property type="term" value="C:ribonucleoprotein complex"/>
    <property type="evidence" value="ECO:0007669"/>
    <property type="project" value="InterPro"/>
</dbReference>
<feature type="compositionally biased region" description="Basic and acidic residues" evidence="5">
    <location>
        <begin position="369"/>
        <end position="389"/>
    </location>
</feature>
<dbReference type="InterPro" id="IPR036390">
    <property type="entry name" value="WH_DNA-bd_sf"/>
</dbReference>
<dbReference type="PROSITE" id="PS50102">
    <property type="entry name" value="RRM"/>
    <property type="match status" value="1"/>
</dbReference>
<evidence type="ECO:0000256" key="2">
    <source>
        <dbReference type="ARBA" id="ARBA00022884"/>
    </source>
</evidence>
<dbReference type="GO" id="GO:0003729">
    <property type="term" value="F:mRNA binding"/>
    <property type="evidence" value="ECO:0007669"/>
    <property type="project" value="TreeGrafter"/>
</dbReference>
<reference evidence="9" key="1">
    <citation type="submission" date="2017-02" db="EMBL/GenBank/DDBJ databases">
        <authorList>
            <person name="Tafer H."/>
            <person name="Lopandic K."/>
        </authorList>
    </citation>
    <scope>NUCLEOTIDE SEQUENCE [LARGE SCALE GENOMIC DNA]</scope>
    <source>
        <strain evidence="9">CBS 366.77</strain>
    </source>
</reference>
<dbReference type="Pfam" id="PF05383">
    <property type="entry name" value="La"/>
    <property type="match status" value="1"/>
</dbReference>
<sequence length="389" mass="44118">MSEEQKTATAPSTNVEAEKDVQNVLAELKGEGETPAEKKEDTEEARIVAEAAKLGEKSEKSEEKTEKKPERESRQERSRGSRNYRDNIKFDPTTQKETDDPVEIRKQVEFYFSDSNLPMDKFLLSKVGGSANNPVPISLLHSFKRMRRFQPFSAIVDALKSSESLEVTDNDTCVRRKTPLPESVKDAHDPEVIKVFEDKAMSRSIYAKGFGEEQPSTQFDIEAFFAPYGPTNAIRLRRTYNKIFKGSVFVEFESEDKQKAFLALDPKPKWKGTDLLIKSKKDYCEEKVNDIKAGRVQPNRGRGGFRGRGGGRSGYDNRDWRERRAEDQKNGFEPRESREPREVKKDSRGVPVVQSTTDEKEEAGAGQKRAREDEANGDHPAKKVDAKEA</sequence>
<dbReference type="InterPro" id="IPR002344">
    <property type="entry name" value="Lupus_La"/>
</dbReference>
<dbReference type="GO" id="GO:0005634">
    <property type="term" value="C:nucleus"/>
    <property type="evidence" value="ECO:0007669"/>
    <property type="project" value="UniProtKB-SubCell"/>
</dbReference>
<dbReference type="PANTHER" id="PTHR22792:SF140">
    <property type="entry name" value="ACHILLES, ISOFORM A"/>
    <property type="match status" value="1"/>
</dbReference>
<dbReference type="InterPro" id="IPR045180">
    <property type="entry name" value="La_dom_prot"/>
</dbReference>
<keyword evidence="3" id="KW-0539">Nucleus</keyword>
<evidence type="ECO:0000256" key="3">
    <source>
        <dbReference type="ARBA" id="ARBA00023242"/>
    </source>
</evidence>
<feature type="compositionally biased region" description="Basic and acidic residues" evidence="5">
    <location>
        <begin position="28"/>
        <end position="102"/>
    </location>
</feature>
<dbReference type="CDD" id="cd12291">
    <property type="entry name" value="RRM1_La"/>
    <property type="match status" value="1"/>
</dbReference>
<dbReference type="SUPFAM" id="SSF54928">
    <property type="entry name" value="RNA-binding domain, RBD"/>
    <property type="match status" value="1"/>
</dbReference>
<evidence type="ECO:0000256" key="4">
    <source>
        <dbReference type="PROSITE-ProRule" id="PRU00332"/>
    </source>
</evidence>
<dbReference type="GO" id="GO:0006396">
    <property type="term" value="P:RNA processing"/>
    <property type="evidence" value="ECO:0007669"/>
    <property type="project" value="InterPro"/>
</dbReference>
<name>A0A3A2ZG99_9EURO</name>
<protein>
    <submittedName>
        <fullName evidence="8">RNA-binding La domain protein</fullName>
    </submittedName>
</protein>
<accession>A0A3A2ZG99</accession>
<dbReference type="Gene3D" id="3.30.70.330">
    <property type="match status" value="1"/>
</dbReference>
<feature type="region of interest" description="Disordered" evidence="5">
    <location>
        <begin position="1"/>
        <end position="102"/>
    </location>
</feature>
<comment type="subcellular location">
    <subcellularLocation>
        <location evidence="1">Nucleus</location>
    </subcellularLocation>
</comment>
<dbReference type="InterPro" id="IPR012677">
    <property type="entry name" value="Nucleotide-bd_a/b_plait_sf"/>
</dbReference>
<dbReference type="PANTHER" id="PTHR22792">
    <property type="entry name" value="LUPUS LA PROTEIN-RELATED"/>
    <property type="match status" value="1"/>
</dbReference>
<dbReference type="PRINTS" id="PR00302">
    <property type="entry name" value="LUPUSLA"/>
</dbReference>
<feature type="domain" description="HTH La-type RNA-binding" evidence="7">
    <location>
        <begin position="94"/>
        <end position="184"/>
    </location>
</feature>
<dbReference type="CDD" id="cd08029">
    <property type="entry name" value="LA_like_fungal"/>
    <property type="match status" value="1"/>
</dbReference>
<keyword evidence="2 4" id="KW-0694">RNA-binding</keyword>
<evidence type="ECO:0000313" key="9">
    <source>
        <dbReference type="Proteomes" id="UP000266188"/>
    </source>
</evidence>
<dbReference type="InterPro" id="IPR006630">
    <property type="entry name" value="La_HTH"/>
</dbReference>
<evidence type="ECO:0000313" key="8">
    <source>
        <dbReference type="EMBL" id="RJE21640.1"/>
    </source>
</evidence>
<dbReference type="PROSITE" id="PS50961">
    <property type="entry name" value="HTH_LA"/>
    <property type="match status" value="1"/>
</dbReference>
<dbReference type="EMBL" id="MVGC01000214">
    <property type="protein sequence ID" value="RJE21640.1"/>
    <property type="molecule type" value="Genomic_DNA"/>
</dbReference>
<dbReference type="InterPro" id="IPR000504">
    <property type="entry name" value="RRM_dom"/>
</dbReference>
<evidence type="ECO:0000259" key="7">
    <source>
        <dbReference type="PROSITE" id="PS50961"/>
    </source>
</evidence>
<dbReference type="SMART" id="SM00360">
    <property type="entry name" value="RRM"/>
    <property type="match status" value="1"/>
</dbReference>
<dbReference type="InterPro" id="IPR035979">
    <property type="entry name" value="RBD_domain_sf"/>
</dbReference>
<comment type="caution">
    <text evidence="8">The sequence shown here is derived from an EMBL/GenBank/DDBJ whole genome shotgun (WGS) entry which is preliminary data.</text>
</comment>